<evidence type="ECO:0000256" key="4">
    <source>
        <dbReference type="ARBA" id="ARBA00006218"/>
    </source>
</evidence>
<evidence type="ECO:0000256" key="9">
    <source>
        <dbReference type="ARBA" id="ARBA00068379"/>
    </source>
</evidence>
<evidence type="ECO:0000256" key="8">
    <source>
        <dbReference type="ARBA" id="ARBA00023034"/>
    </source>
</evidence>
<evidence type="ECO:0000256" key="2">
    <source>
        <dbReference type="ARBA" id="ARBA00004222"/>
    </source>
</evidence>
<name>A0A2A2JUI8_9BILA</name>
<evidence type="ECO:0000256" key="10">
    <source>
        <dbReference type="PIRNR" id="PIRNR017479"/>
    </source>
</evidence>
<dbReference type="GO" id="GO:1990070">
    <property type="term" value="C:TRAPPI protein complex"/>
    <property type="evidence" value="ECO:0007669"/>
    <property type="project" value="TreeGrafter"/>
</dbReference>
<protein>
    <recommendedName>
        <fullName evidence="9 10">Trafficking protein particle complex subunit 5</fullName>
    </recommendedName>
</protein>
<dbReference type="PANTHER" id="PTHR20902:SF0">
    <property type="entry name" value="TRAFFICKING PROTEIN PARTICLE COMPLEX SUBUNIT 5"/>
    <property type="match status" value="1"/>
</dbReference>
<reference evidence="11 12" key="1">
    <citation type="journal article" date="2017" name="Curr. Biol.">
        <title>Genome architecture and evolution of a unichromosomal asexual nematode.</title>
        <authorList>
            <person name="Fradin H."/>
            <person name="Zegar C."/>
            <person name="Gutwein M."/>
            <person name="Lucas J."/>
            <person name="Kovtun M."/>
            <person name="Corcoran D."/>
            <person name="Baugh L.R."/>
            <person name="Kiontke K."/>
            <person name="Gunsalus K."/>
            <person name="Fitch D.H."/>
            <person name="Piano F."/>
        </authorList>
    </citation>
    <scope>NUCLEOTIDE SEQUENCE [LARGE SCALE GENOMIC DNA]</scope>
    <source>
        <strain evidence="11">PF1309</strain>
    </source>
</reference>
<dbReference type="EMBL" id="LIAE01010209">
    <property type="protein sequence ID" value="PAV65361.1"/>
    <property type="molecule type" value="Genomic_DNA"/>
</dbReference>
<dbReference type="InterPro" id="IPR007194">
    <property type="entry name" value="TRAPP_component"/>
</dbReference>
<keyword evidence="6 10" id="KW-0256">Endoplasmic reticulum</keyword>
<dbReference type="PANTHER" id="PTHR20902">
    <property type="entry name" value="41-2 PROTEIN ANTIGEN-RELATED"/>
    <property type="match status" value="1"/>
</dbReference>
<sequence length="185" mass="21081">MVKSTGILDKSLSKGKAEINLSTFAVLFSEIVKYAQKRAETINDIHETLKGYGKSVGVRMLDVVNLRERGYKRETKLLPMLMFIKSTVWKSLFGKEADKLERVTDDPSQYLLMEKEPLVNTFISLPKDKEAINCAAFVAGIIEAMLEAANFPCVVDAHWYNGTTYVIKFEKHVIERENRLTETNR</sequence>
<evidence type="ECO:0000256" key="1">
    <source>
        <dbReference type="ARBA" id="ARBA00002910"/>
    </source>
</evidence>
<dbReference type="Gene3D" id="3.30.1380.20">
    <property type="entry name" value="Trafficking protein particle complex subunit 3"/>
    <property type="match status" value="1"/>
</dbReference>
<comment type="similarity">
    <text evidence="4 10">Belongs to the TRAPP small subunits family. BET3 subfamily.</text>
</comment>
<comment type="caution">
    <text evidence="11">The sequence shown here is derived from an EMBL/GenBank/DDBJ whole genome shotgun (WGS) entry which is preliminary data.</text>
</comment>
<organism evidence="11 12">
    <name type="scientific">Diploscapter pachys</name>
    <dbReference type="NCBI Taxonomy" id="2018661"/>
    <lineage>
        <taxon>Eukaryota</taxon>
        <taxon>Metazoa</taxon>
        <taxon>Ecdysozoa</taxon>
        <taxon>Nematoda</taxon>
        <taxon>Chromadorea</taxon>
        <taxon>Rhabditida</taxon>
        <taxon>Rhabditina</taxon>
        <taxon>Rhabditomorpha</taxon>
        <taxon>Rhabditoidea</taxon>
        <taxon>Rhabditidae</taxon>
        <taxon>Diploscapter</taxon>
    </lineage>
</organism>
<dbReference type="PIRSF" id="PIRSF017479">
    <property type="entry name" value="TRAPP_I_complex_Trs31"/>
    <property type="match status" value="1"/>
</dbReference>
<dbReference type="FunFam" id="3.30.1380.20:FF:000005">
    <property type="entry name" value="Trafficking protein particle complex subunit 5"/>
    <property type="match status" value="1"/>
</dbReference>
<evidence type="ECO:0000313" key="11">
    <source>
        <dbReference type="EMBL" id="PAV65361.1"/>
    </source>
</evidence>
<keyword evidence="8 10" id="KW-0333">Golgi apparatus</keyword>
<evidence type="ECO:0000313" key="12">
    <source>
        <dbReference type="Proteomes" id="UP000218231"/>
    </source>
</evidence>
<dbReference type="GO" id="GO:0006888">
    <property type="term" value="P:endoplasmic reticulum to Golgi vesicle-mediated transport"/>
    <property type="evidence" value="ECO:0007669"/>
    <property type="project" value="TreeGrafter"/>
</dbReference>
<comment type="function">
    <text evidence="1 10">May play a role in vesicular transport from endoplasmic reticulum to Golgi.</text>
</comment>
<dbReference type="Pfam" id="PF04051">
    <property type="entry name" value="TRAPP"/>
    <property type="match status" value="1"/>
</dbReference>
<dbReference type="GO" id="GO:0005783">
    <property type="term" value="C:endoplasmic reticulum"/>
    <property type="evidence" value="ECO:0007669"/>
    <property type="project" value="UniProtKB-SubCell"/>
</dbReference>
<dbReference type="CDD" id="cd14943">
    <property type="entry name" value="TRAPPC5_Trs31"/>
    <property type="match status" value="1"/>
</dbReference>
<dbReference type="GO" id="GO:1990071">
    <property type="term" value="C:TRAPPII protein complex"/>
    <property type="evidence" value="ECO:0007669"/>
    <property type="project" value="TreeGrafter"/>
</dbReference>
<dbReference type="AlphaFoldDB" id="A0A2A2JUI8"/>
<evidence type="ECO:0000256" key="7">
    <source>
        <dbReference type="ARBA" id="ARBA00022892"/>
    </source>
</evidence>
<gene>
    <name evidence="11" type="ORF">WR25_19293</name>
</gene>
<keyword evidence="7 10" id="KW-0931">ER-Golgi transport</keyword>
<proteinExistence type="inferred from homology"/>
<keyword evidence="5 10" id="KW-0813">Transport</keyword>
<dbReference type="SUPFAM" id="SSF111126">
    <property type="entry name" value="Ligand-binding domain in the NO signalling and Golgi transport"/>
    <property type="match status" value="1"/>
</dbReference>
<evidence type="ECO:0000256" key="5">
    <source>
        <dbReference type="ARBA" id="ARBA00022448"/>
    </source>
</evidence>
<evidence type="ECO:0000256" key="3">
    <source>
        <dbReference type="ARBA" id="ARBA00004240"/>
    </source>
</evidence>
<comment type="subcellular location">
    <subcellularLocation>
        <location evidence="3">Endoplasmic reticulum</location>
    </subcellularLocation>
    <subcellularLocation>
        <location evidence="2 10">Golgi apparatus</location>
        <location evidence="2 10">cis-Golgi network</location>
    </subcellularLocation>
</comment>
<dbReference type="InterPro" id="IPR024096">
    <property type="entry name" value="NO_sig/Golgi_transp_ligand-bd"/>
</dbReference>
<dbReference type="Proteomes" id="UP000218231">
    <property type="component" value="Unassembled WGS sequence"/>
</dbReference>
<dbReference type="InterPro" id="IPR016696">
    <property type="entry name" value="TRAPP-I_su5"/>
</dbReference>
<evidence type="ECO:0000256" key="6">
    <source>
        <dbReference type="ARBA" id="ARBA00022824"/>
    </source>
</evidence>
<dbReference type="STRING" id="2018661.A0A2A2JUI8"/>
<dbReference type="OrthoDB" id="10254842at2759"/>
<keyword evidence="12" id="KW-1185">Reference proteome</keyword>
<accession>A0A2A2JUI8</accession>
<dbReference type="GO" id="GO:1990072">
    <property type="term" value="C:TRAPPIII protein complex"/>
    <property type="evidence" value="ECO:0007669"/>
    <property type="project" value="TreeGrafter"/>
</dbReference>
<comment type="subunit">
    <text evidence="10">Part of the multisubunit TRAPP (transport protein particle) complex.</text>
</comment>